<dbReference type="PRINTS" id="PR00038">
    <property type="entry name" value="HTHLUXR"/>
</dbReference>
<dbReference type="EMBL" id="MVJN01000013">
    <property type="protein sequence ID" value="RAP34883.1"/>
    <property type="molecule type" value="Genomic_DNA"/>
</dbReference>
<dbReference type="AlphaFoldDB" id="A0A364LFP0"/>
<dbReference type="PROSITE" id="PS50043">
    <property type="entry name" value="HTH_LUXR_2"/>
    <property type="match status" value="1"/>
</dbReference>
<dbReference type="SUPFAM" id="SSF46894">
    <property type="entry name" value="C-terminal effector domain of the bipartite response regulators"/>
    <property type="match status" value="1"/>
</dbReference>
<reference evidence="2 3" key="1">
    <citation type="submission" date="2017-02" db="EMBL/GenBank/DDBJ databases">
        <title>Legionella quilivanii strain from human: case report and whole genome sequencing analysis.</title>
        <authorList>
            <person name="Lalancette C."/>
            <person name="Leduc J.-M."/>
            <person name="Levesque S."/>
            <person name="Fournier E."/>
            <person name="Saoud J."/>
            <person name="Faucher S.P."/>
            <person name="Bernard K."/>
            <person name="Martineau C."/>
            <person name="Longtin J."/>
        </authorList>
    </citation>
    <scope>NUCLEOTIDE SEQUENCE [LARGE SCALE GENOMIC DNA]</scope>
    <source>
        <strain evidence="2 3">ID143958</strain>
    </source>
</reference>
<name>A0A364LFP0_9GAMM</name>
<dbReference type="SMART" id="SM00421">
    <property type="entry name" value="HTH_LUXR"/>
    <property type="match status" value="1"/>
</dbReference>
<evidence type="ECO:0000313" key="2">
    <source>
        <dbReference type="EMBL" id="RAP34883.1"/>
    </source>
</evidence>
<dbReference type="InterPro" id="IPR000792">
    <property type="entry name" value="Tscrpt_reg_LuxR_C"/>
</dbReference>
<accession>A0A364LFP0</accession>
<dbReference type="CDD" id="cd06170">
    <property type="entry name" value="LuxR_C_like"/>
    <property type="match status" value="1"/>
</dbReference>
<dbReference type="Proteomes" id="UP000249458">
    <property type="component" value="Unassembled WGS sequence"/>
</dbReference>
<protein>
    <recommendedName>
        <fullName evidence="1">HTH luxR-type domain-containing protein</fullName>
    </recommendedName>
</protein>
<proteinExistence type="predicted"/>
<dbReference type="Pfam" id="PF00196">
    <property type="entry name" value="GerE"/>
    <property type="match status" value="1"/>
</dbReference>
<dbReference type="GO" id="GO:0003677">
    <property type="term" value="F:DNA binding"/>
    <property type="evidence" value="ECO:0007669"/>
    <property type="project" value="InterPro"/>
</dbReference>
<dbReference type="GO" id="GO:0006355">
    <property type="term" value="P:regulation of DNA-templated transcription"/>
    <property type="evidence" value="ECO:0007669"/>
    <property type="project" value="InterPro"/>
</dbReference>
<gene>
    <name evidence="2" type="ORF">B1207_14410</name>
</gene>
<comment type="caution">
    <text evidence="2">The sequence shown here is derived from an EMBL/GenBank/DDBJ whole genome shotgun (WGS) entry which is preliminary data.</text>
</comment>
<dbReference type="Gene3D" id="1.10.10.10">
    <property type="entry name" value="Winged helix-like DNA-binding domain superfamily/Winged helix DNA-binding domain"/>
    <property type="match status" value="1"/>
</dbReference>
<evidence type="ECO:0000259" key="1">
    <source>
        <dbReference type="PROSITE" id="PS50043"/>
    </source>
</evidence>
<sequence length="277" mass="32152">MKDIPYITSLAYKPQIEAVCKQLESLQIDGFVMYLIFNDGGVFILSNVFPILKTYYQECLYTEDFTFTPKFLVPNESGHYFCGDEGSLSTRLLDLFAHKYSLYPVYNLVRAHSECTFVFSAITKRQSEDPGLFFKRTEKPFESFCKVFVDHFLDLIVEANPKYKFSFIFTNRLLRHAVISQGYEKEICLSDREQECLWYATQGRSFKEIGKLLGISPATVKVYIQRIREQFDGLKLSDILLECIHRGLIGRMNSFEQRIIRPVSLLNLEKGRALKVS</sequence>
<organism evidence="2 3">
    <name type="scientific">Legionella quinlivanii</name>
    <dbReference type="NCBI Taxonomy" id="45073"/>
    <lineage>
        <taxon>Bacteria</taxon>
        <taxon>Pseudomonadati</taxon>
        <taxon>Pseudomonadota</taxon>
        <taxon>Gammaproteobacteria</taxon>
        <taxon>Legionellales</taxon>
        <taxon>Legionellaceae</taxon>
        <taxon>Legionella</taxon>
    </lineage>
</organism>
<dbReference type="RefSeq" id="WP_112220595.1">
    <property type="nucleotide sequence ID" value="NZ_MVJN01000013.1"/>
</dbReference>
<dbReference type="InterPro" id="IPR016032">
    <property type="entry name" value="Sig_transdc_resp-reg_C-effctor"/>
</dbReference>
<evidence type="ECO:0000313" key="3">
    <source>
        <dbReference type="Proteomes" id="UP000249458"/>
    </source>
</evidence>
<dbReference type="InterPro" id="IPR036388">
    <property type="entry name" value="WH-like_DNA-bd_sf"/>
</dbReference>
<feature type="domain" description="HTH luxR-type" evidence="1">
    <location>
        <begin position="182"/>
        <end position="247"/>
    </location>
</feature>